<dbReference type="PANTHER" id="PTHR48021:SF1">
    <property type="entry name" value="GH07001P-RELATED"/>
    <property type="match status" value="1"/>
</dbReference>
<feature type="chain" id="PRO_5043691999" description="Major facilitator superfamily (MFS) profile domain-containing protein" evidence="6">
    <location>
        <begin position="22"/>
        <end position="90"/>
    </location>
</feature>
<keyword evidence="4 5" id="KW-0472">Membrane</keyword>
<feature type="domain" description="Major facilitator superfamily (MFS) profile" evidence="7">
    <location>
        <begin position="1"/>
        <end position="90"/>
    </location>
</feature>
<keyword evidence="2 5" id="KW-0812">Transmembrane</keyword>
<dbReference type="Proteomes" id="UP001381693">
    <property type="component" value="Unassembled WGS sequence"/>
</dbReference>
<evidence type="ECO:0000256" key="3">
    <source>
        <dbReference type="ARBA" id="ARBA00022989"/>
    </source>
</evidence>
<dbReference type="GO" id="GO:0022857">
    <property type="term" value="F:transmembrane transporter activity"/>
    <property type="evidence" value="ECO:0007669"/>
    <property type="project" value="InterPro"/>
</dbReference>
<dbReference type="Gene3D" id="1.20.1250.20">
    <property type="entry name" value="MFS general substrate transporter like domains"/>
    <property type="match status" value="1"/>
</dbReference>
<dbReference type="InterPro" id="IPR005828">
    <property type="entry name" value="MFS_sugar_transport-like"/>
</dbReference>
<dbReference type="GO" id="GO:0016020">
    <property type="term" value="C:membrane"/>
    <property type="evidence" value="ECO:0007669"/>
    <property type="project" value="UniProtKB-SubCell"/>
</dbReference>
<keyword evidence="3 5" id="KW-1133">Transmembrane helix</keyword>
<dbReference type="SUPFAM" id="SSF103473">
    <property type="entry name" value="MFS general substrate transporter"/>
    <property type="match status" value="1"/>
</dbReference>
<dbReference type="InterPro" id="IPR050549">
    <property type="entry name" value="MFS_Trehalose_Transporter"/>
</dbReference>
<dbReference type="EMBL" id="JAXCGZ010013220">
    <property type="protein sequence ID" value="KAK7073314.1"/>
    <property type="molecule type" value="Genomic_DNA"/>
</dbReference>
<evidence type="ECO:0000256" key="6">
    <source>
        <dbReference type="SAM" id="SignalP"/>
    </source>
</evidence>
<evidence type="ECO:0000313" key="8">
    <source>
        <dbReference type="EMBL" id="KAK7073314.1"/>
    </source>
</evidence>
<dbReference type="InterPro" id="IPR036259">
    <property type="entry name" value="MFS_trans_sf"/>
</dbReference>
<comment type="subcellular location">
    <subcellularLocation>
        <location evidence="1">Membrane</location>
        <topology evidence="1">Multi-pass membrane protein</topology>
    </subcellularLocation>
</comment>
<protein>
    <recommendedName>
        <fullName evidence="7">Major facilitator superfamily (MFS) profile domain-containing protein</fullName>
    </recommendedName>
</protein>
<proteinExistence type="predicted"/>
<dbReference type="PANTHER" id="PTHR48021">
    <property type="match status" value="1"/>
</dbReference>
<feature type="transmembrane region" description="Helical" evidence="5">
    <location>
        <begin position="39"/>
        <end position="60"/>
    </location>
</feature>
<accession>A0AAN9A3Z3</accession>
<name>A0AAN9A3Z3_HALRR</name>
<evidence type="ECO:0000256" key="5">
    <source>
        <dbReference type="SAM" id="Phobius"/>
    </source>
</evidence>
<comment type="caution">
    <text evidence="8">The sequence shown here is derived from an EMBL/GenBank/DDBJ whole genome shotgun (WGS) entry which is preliminary data.</text>
</comment>
<sequence length="90" mass="9674">MYGWIPLVCLMVSQAAVVVGANPVPYILSIEYFPTAIRTQGSSICYTFGTLAGVAALQLYTPMLEGMTQTGLYAFYASVCALGIPFAYFV</sequence>
<dbReference type="PROSITE" id="PS50850">
    <property type="entry name" value="MFS"/>
    <property type="match status" value="1"/>
</dbReference>
<organism evidence="8 9">
    <name type="scientific">Halocaridina rubra</name>
    <name type="common">Hawaiian red shrimp</name>
    <dbReference type="NCBI Taxonomy" id="373956"/>
    <lineage>
        <taxon>Eukaryota</taxon>
        <taxon>Metazoa</taxon>
        <taxon>Ecdysozoa</taxon>
        <taxon>Arthropoda</taxon>
        <taxon>Crustacea</taxon>
        <taxon>Multicrustacea</taxon>
        <taxon>Malacostraca</taxon>
        <taxon>Eumalacostraca</taxon>
        <taxon>Eucarida</taxon>
        <taxon>Decapoda</taxon>
        <taxon>Pleocyemata</taxon>
        <taxon>Caridea</taxon>
        <taxon>Atyoidea</taxon>
        <taxon>Atyidae</taxon>
        <taxon>Halocaridina</taxon>
    </lineage>
</organism>
<evidence type="ECO:0000256" key="1">
    <source>
        <dbReference type="ARBA" id="ARBA00004141"/>
    </source>
</evidence>
<feature type="signal peptide" evidence="6">
    <location>
        <begin position="1"/>
        <end position="21"/>
    </location>
</feature>
<dbReference type="Pfam" id="PF00083">
    <property type="entry name" value="Sugar_tr"/>
    <property type="match status" value="1"/>
</dbReference>
<feature type="non-terminal residue" evidence="8">
    <location>
        <position position="90"/>
    </location>
</feature>
<dbReference type="AlphaFoldDB" id="A0AAN9A3Z3"/>
<feature type="transmembrane region" description="Helical" evidence="5">
    <location>
        <begin position="72"/>
        <end position="89"/>
    </location>
</feature>
<keyword evidence="9" id="KW-1185">Reference proteome</keyword>
<evidence type="ECO:0000313" key="9">
    <source>
        <dbReference type="Proteomes" id="UP001381693"/>
    </source>
</evidence>
<dbReference type="InterPro" id="IPR020846">
    <property type="entry name" value="MFS_dom"/>
</dbReference>
<reference evidence="8 9" key="1">
    <citation type="submission" date="2023-11" db="EMBL/GenBank/DDBJ databases">
        <title>Halocaridina rubra genome assembly.</title>
        <authorList>
            <person name="Smith C."/>
        </authorList>
    </citation>
    <scope>NUCLEOTIDE SEQUENCE [LARGE SCALE GENOMIC DNA]</scope>
    <source>
        <strain evidence="8">EP-1</strain>
        <tissue evidence="8">Whole</tissue>
    </source>
</reference>
<keyword evidence="6" id="KW-0732">Signal</keyword>
<evidence type="ECO:0000259" key="7">
    <source>
        <dbReference type="PROSITE" id="PS50850"/>
    </source>
</evidence>
<gene>
    <name evidence="8" type="ORF">SK128_022156</name>
</gene>
<evidence type="ECO:0000256" key="2">
    <source>
        <dbReference type="ARBA" id="ARBA00022692"/>
    </source>
</evidence>
<evidence type="ECO:0000256" key="4">
    <source>
        <dbReference type="ARBA" id="ARBA00023136"/>
    </source>
</evidence>